<accession>A0A6G8FLW4</accession>
<dbReference type="AlphaFoldDB" id="A0A6G8FLW4"/>
<evidence type="ECO:0000313" key="3">
    <source>
        <dbReference type="EMBL" id="QIM17480.1"/>
    </source>
</evidence>
<keyword evidence="2" id="KW-0812">Transmembrane</keyword>
<sequence>MFGPAPEQSDEPAPVSARDRLAYEQAERVRTSQLATKPQPSDRIDKAKPWIVVGMVAVLALVGAILVLNLARGDDTTAKPTADPAPQTNTSSKPTTTSKPETSKPVETTPAIPQVEVGATNPLPIVPWGVTSELSQKFGSTSFNIPDGANLVLTSSLLDSFPDSCAAMRQEWGATRLEDGTFKVRKPAGSCKAAPELFDEIWGLTDAWVKTIRPAA</sequence>
<dbReference type="EMBL" id="CP049934">
    <property type="protein sequence ID" value="QIM17480.1"/>
    <property type="molecule type" value="Genomic_DNA"/>
</dbReference>
<feature type="transmembrane region" description="Helical" evidence="2">
    <location>
        <begin position="50"/>
        <end position="71"/>
    </location>
</feature>
<protein>
    <submittedName>
        <fullName evidence="3">Uncharacterized protein</fullName>
    </submittedName>
</protein>
<proteinExistence type="predicted"/>
<name>A0A6G8FLW4_9MICO</name>
<keyword evidence="4" id="KW-1185">Reference proteome</keyword>
<organism evidence="3 4">
    <name type="scientific">Leucobacter insecticola</name>
    <dbReference type="NCBI Taxonomy" id="2714934"/>
    <lineage>
        <taxon>Bacteria</taxon>
        <taxon>Bacillati</taxon>
        <taxon>Actinomycetota</taxon>
        <taxon>Actinomycetes</taxon>
        <taxon>Micrococcales</taxon>
        <taxon>Microbacteriaceae</taxon>
        <taxon>Leucobacter</taxon>
    </lineage>
</organism>
<feature type="compositionally biased region" description="Low complexity" evidence="1">
    <location>
        <begin position="88"/>
        <end position="105"/>
    </location>
</feature>
<reference evidence="3 4" key="1">
    <citation type="submission" date="2020-03" db="EMBL/GenBank/DDBJ databases">
        <title>Leucobacter sp. nov., isolated from beetles.</title>
        <authorList>
            <person name="Hyun D.-W."/>
            <person name="Bae J.-W."/>
        </authorList>
    </citation>
    <scope>NUCLEOTIDE SEQUENCE [LARGE SCALE GENOMIC DNA]</scope>
    <source>
        <strain evidence="3 4">HDW9B</strain>
    </source>
</reference>
<feature type="region of interest" description="Disordered" evidence="1">
    <location>
        <begin position="1"/>
        <end position="42"/>
    </location>
</feature>
<evidence type="ECO:0000313" key="4">
    <source>
        <dbReference type="Proteomes" id="UP000501387"/>
    </source>
</evidence>
<evidence type="ECO:0000256" key="1">
    <source>
        <dbReference type="SAM" id="MobiDB-lite"/>
    </source>
</evidence>
<gene>
    <name evidence="3" type="ORF">G7067_13355</name>
</gene>
<keyword evidence="2" id="KW-0472">Membrane</keyword>
<dbReference type="Proteomes" id="UP000501387">
    <property type="component" value="Chromosome"/>
</dbReference>
<keyword evidence="2" id="KW-1133">Transmembrane helix</keyword>
<evidence type="ECO:0000256" key="2">
    <source>
        <dbReference type="SAM" id="Phobius"/>
    </source>
</evidence>
<dbReference type="KEGG" id="lins:G7067_13355"/>
<feature type="region of interest" description="Disordered" evidence="1">
    <location>
        <begin position="75"/>
        <end position="111"/>
    </location>
</feature>
<feature type="compositionally biased region" description="Basic and acidic residues" evidence="1">
    <location>
        <begin position="17"/>
        <end position="30"/>
    </location>
</feature>